<comment type="caution">
    <text evidence="7">The sequence shown here is derived from an EMBL/GenBank/DDBJ whole genome shotgun (WGS) entry which is preliminary data.</text>
</comment>
<dbReference type="GO" id="GO:0003977">
    <property type="term" value="F:UDP-N-acetylglucosamine diphosphorylase activity"/>
    <property type="evidence" value="ECO:0007669"/>
    <property type="project" value="UniProtKB-EC"/>
</dbReference>
<evidence type="ECO:0000256" key="2">
    <source>
        <dbReference type="ARBA" id="ARBA00010401"/>
    </source>
</evidence>
<dbReference type="InterPro" id="IPR039741">
    <property type="entry name" value="UDP-sugar_pyrophosphorylase"/>
</dbReference>
<gene>
    <name evidence="7" type="ORF">ILUMI_06516</name>
</gene>
<evidence type="ECO:0000313" key="8">
    <source>
        <dbReference type="Proteomes" id="UP000801492"/>
    </source>
</evidence>
<proteinExistence type="inferred from homology"/>
<dbReference type="PANTHER" id="PTHR11952">
    <property type="entry name" value="UDP- GLUCOSE PYROPHOSPHORYLASE"/>
    <property type="match status" value="1"/>
</dbReference>
<organism evidence="7 8">
    <name type="scientific">Ignelater luminosus</name>
    <name type="common">Cucubano</name>
    <name type="synonym">Pyrophorus luminosus</name>
    <dbReference type="NCBI Taxonomy" id="2038154"/>
    <lineage>
        <taxon>Eukaryota</taxon>
        <taxon>Metazoa</taxon>
        <taxon>Ecdysozoa</taxon>
        <taxon>Arthropoda</taxon>
        <taxon>Hexapoda</taxon>
        <taxon>Insecta</taxon>
        <taxon>Pterygota</taxon>
        <taxon>Neoptera</taxon>
        <taxon>Endopterygota</taxon>
        <taxon>Coleoptera</taxon>
        <taxon>Polyphaga</taxon>
        <taxon>Elateriformia</taxon>
        <taxon>Elateroidea</taxon>
        <taxon>Elateridae</taxon>
        <taxon>Agrypninae</taxon>
        <taxon>Pyrophorini</taxon>
        <taxon>Ignelater</taxon>
    </lineage>
</organism>
<evidence type="ECO:0000256" key="4">
    <source>
        <dbReference type="ARBA" id="ARBA00022679"/>
    </source>
</evidence>
<dbReference type="Gene3D" id="3.90.550.10">
    <property type="entry name" value="Spore Coat Polysaccharide Biosynthesis Protein SpsA, Chain A"/>
    <property type="match status" value="1"/>
</dbReference>
<accession>A0A8K0GHN8</accession>
<keyword evidence="4" id="KW-0808">Transferase</keyword>
<evidence type="ECO:0000256" key="1">
    <source>
        <dbReference type="ARBA" id="ARBA00005208"/>
    </source>
</evidence>
<dbReference type="EMBL" id="VTPC01002701">
    <property type="protein sequence ID" value="KAF2899656.1"/>
    <property type="molecule type" value="Genomic_DNA"/>
</dbReference>
<comment type="pathway">
    <text evidence="1">Nucleotide-sugar biosynthesis; UDP-N-acetyl-alpha-D-glucosamine biosynthesis; UDP-N-acetyl-alpha-D-glucosamine from N-acetyl-alpha-D-glucosamine 1-phosphate: step 1/1.</text>
</comment>
<evidence type="ECO:0000256" key="5">
    <source>
        <dbReference type="ARBA" id="ARBA00022695"/>
    </source>
</evidence>
<dbReference type="CDD" id="cd04193">
    <property type="entry name" value="UDPGlcNAc_PPase"/>
    <property type="match status" value="1"/>
</dbReference>
<evidence type="ECO:0000256" key="3">
    <source>
        <dbReference type="ARBA" id="ARBA00012457"/>
    </source>
</evidence>
<name>A0A8K0GHN8_IGNLU</name>
<dbReference type="InterPro" id="IPR002618">
    <property type="entry name" value="UDPGP_fam"/>
</dbReference>
<dbReference type="Proteomes" id="UP000801492">
    <property type="component" value="Unassembled WGS sequence"/>
</dbReference>
<dbReference type="PANTHER" id="PTHR11952:SF2">
    <property type="entry name" value="LD24639P"/>
    <property type="match status" value="1"/>
</dbReference>
<dbReference type="SUPFAM" id="SSF53448">
    <property type="entry name" value="Nucleotide-diphospho-sugar transferases"/>
    <property type="match status" value="1"/>
</dbReference>
<dbReference type="Pfam" id="PF01704">
    <property type="entry name" value="UDPGP"/>
    <property type="match status" value="1"/>
</dbReference>
<evidence type="ECO:0000313" key="7">
    <source>
        <dbReference type="EMBL" id="KAF2899656.1"/>
    </source>
</evidence>
<dbReference type="GO" id="GO:0006048">
    <property type="term" value="P:UDP-N-acetylglucosamine biosynthetic process"/>
    <property type="evidence" value="ECO:0007669"/>
    <property type="project" value="TreeGrafter"/>
</dbReference>
<evidence type="ECO:0000256" key="6">
    <source>
        <dbReference type="ARBA" id="ARBA00048493"/>
    </source>
</evidence>
<dbReference type="InterPro" id="IPR029044">
    <property type="entry name" value="Nucleotide-diphossugar_trans"/>
</dbReference>
<comment type="similarity">
    <text evidence="2">Belongs to the UDPGP type 1 family.</text>
</comment>
<keyword evidence="8" id="KW-1185">Reference proteome</keyword>
<sequence>MISYEYINKRLIDANQSHLLNFWDDLTNQQKNDFLIHLNSINYEEVNNLFKKATSCLNSENVKKLDNRMKPIPPIKFESEEGSTESQLEKYRQIGLNEISDGHVGVLLLAGGQGTRLGISYPKGMYSVGLLSGKTLFQLQAERIKKLQELAKCKTSKSGVITWYIMTSESTEEATKEFLEKNNYFGLESKNIVQFEQGVLPCFDMNGRIILEEKDRISLAPDGNGGAYRALKENGILTDMANRGIRYLHVHSVDNILVKVADPIFIGYCVDKQADCGAKVVKKSSPSEAVGVVCQVDDRFRVVEYSEITANTANLRNQSGDLVFSAGSICNHFFTVQFLEEVTKEHENKLELHVAKKKIPCVNKFGEKEIPLESNGIKIEKFIFDVFPFSDNFVTWEVPRHTEFSALKNTDDIGRDCPSSAKKDLYRLHKYYIEAAGGVVKGDIVEISPLLSYAGEGLCDKVKGKVFESPVLLIPEN</sequence>
<dbReference type="OrthoDB" id="532420at2759"/>
<protein>
    <recommendedName>
        <fullName evidence="3">UDP-N-acetylglucosamine diphosphorylase</fullName>
        <ecNumber evidence="3">2.7.7.23</ecNumber>
    </recommendedName>
</protein>
<dbReference type="AlphaFoldDB" id="A0A8K0GHN8"/>
<keyword evidence="5" id="KW-0548">Nucleotidyltransferase</keyword>
<reference evidence="7" key="1">
    <citation type="submission" date="2019-08" db="EMBL/GenBank/DDBJ databases">
        <title>The genome of the North American firefly Photinus pyralis.</title>
        <authorList>
            <consortium name="Photinus pyralis genome working group"/>
            <person name="Fallon T.R."/>
            <person name="Sander Lower S.E."/>
            <person name="Weng J.-K."/>
        </authorList>
    </citation>
    <scope>NUCLEOTIDE SEQUENCE</scope>
    <source>
        <strain evidence="7">TRF0915ILg1</strain>
        <tissue evidence="7">Whole body</tissue>
    </source>
</reference>
<dbReference type="FunFam" id="3.90.550.10:FF:000075">
    <property type="entry name" value="Probable UDP-N-acetylglucosamine pyrophosphorylase"/>
    <property type="match status" value="1"/>
</dbReference>
<dbReference type="EC" id="2.7.7.23" evidence="3"/>
<comment type="catalytic activity">
    <reaction evidence="6">
        <text>N-acetyl-alpha-D-glucosamine 1-phosphate + UTP + H(+) = UDP-N-acetyl-alpha-D-glucosamine + diphosphate</text>
        <dbReference type="Rhea" id="RHEA:13509"/>
        <dbReference type="ChEBI" id="CHEBI:15378"/>
        <dbReference type="ChEBI" id="CHEBI:33019"/>
        <dbReference type="ChEBI" id="CHEBI:46398"/>
        <dbReference type="ChEBI" id="CHEBI:57705"/>
        <dbReference type="ChEBI" id="CHEBI:57776"/>
        <dbReference type="EC" id="2.7.7.23"/>
    </reaction>
</comment>